<dbReference type="EMBL" id="JABERL010000005">
    <property type="protein sequence ID" value="NNH76508.1"/>
    <property type="molecule type" value="Genomic_DNA"/>
</dbReference>
<gene>
    <name evidence="1" type="ORF">HLH17_02175</name>
</gene>
<proteinExistence type="predicted"/>
<name>A0A7Y2RD67_9GAMM</name>
<dbReference type="AlphaFoldDB" id="A0A7Y2RD67"/>
<dbReference type="Proteomes" id="UP000569202">
    <property type="component" value="Unassembled WGS sequence"/>
</dbReference>
<evidence type="ECO:0000313" key="1">
    <source>
        <dbReference type="EMBL" id="NNH76508.1"/>
    </source>
</evidence>
<accession>A0A7Y2RD67</accession>
<sequence length="115" mass="13401">MSLYQHDLIRRNGVLLSCLDESERDYSICASAVYSNPIAIKFVPVEHIDDEMLEHVIQSGEQYLSLIPEECINDYHVALMRNLYPYAERFMDEEIILDRRGQALMERIHAIIETA</sequence>
<organism evidence="1 2">
    <name type="scientific">Acinetobacter terrae</name>
    <dbReference type="NCBI Taxonomy" id="2731247"/>
    <lineage>
        <taxon>Bacteria</taxon>
        <taxon>Pseudomonadati</taxon>
        <taxon>Pseudomonadota</taxon>
        <taxon>Gammaproteobacteria</taxon>
        <taxon>Moraxellales</taxon>
        <taxon>Moraxellaceae</taxon>
        <taxon>Acinetobacter</taxon>
        <taxon>Acinetobacter Taxon 24</taxon>
    </lineage>
</organism>
<evidence type="ECO:0000313" key="2">
    <source>
        <dbReference type="Proteomes" id="UP000569202"/>
    </source>
</evidence>
<reference evidence="1 2" key="1">
    <citation type="submission" date="2020-04" db="EMBL/GenBank/DDBJ databases">
        <title>Acinetobacter Taxon 24.</title>
        <authorList>
            <person name="Nemec A."/>
            <person name="Radolfova-Krizova L."/>
            <person name="Higgins P.G."/>
            <person name="Spanelova P."/>
        </authorList>
    </citation>
    <scope>NUCLEOTIDE SEQUENCE [LARGE SCALE GENOMIC DNA]</scope>
    <source>
        <strain evidence="1 2">ANC 5380</strain>
    </source>
</reference>
<comment type="caution">
    <text evidence="1">The sequence shown here is derived from an EMBL/GenBank/DDBJ whole genome shotgun (WGS) entry which is preliminary data.</text>
</comment>
<dbReference type="RefSeq" id="WP_171539710.1">
    <property type="nucleotide sequence ID" value="NZ_JABERL010000005.1"/>
</dbReference>
<protein>
    <submittedName>
        <fullName evidence="1">Uncharacterized protein</fullName>
    </submittedName>
</protein>